<proteinExistence type="predicted"/>
<dbReference type="Proteomes" id="UP000256519">
    <property type="component" value="Unassembled WGS sequence"/>
</dbReference>
<feature type="domain" description="DUF4046" evidence="1">
    <location>
        <begin position="6"/>
        <end position="91"/>
    </location>
</feature>
<feature type="domain" description="DUF4046" evidence="1">
    <location>
        <begin position="96"/>
        <end position="169"/>
    </location>
</feature>
<sequence length="262" mass="31509">MNREQVIDIYQDVLEKKRKRFPNYFFVGKEGEKYMRYMTCYLLEQHLSIPIDEIPFQVGANTLWSHRLRPPAMLYGWNYYEVIDNAYPGRFKPWQFQQVPDKYWDGEEGKRRAIEAVKYVIEEKLKIPLKEIPIQVNIHFFNQHSLGGVFSLFGQSPFQVVEAVYPGVFKPWQFAHVPMNCWKNEEYIREAMEDFLFKQLHFSSYNEALLKLKGNHFTDFQLTGLFQMAFDSRMNNVKQWIKNQLTNRNNELFYVLINERTN</sequence>
<accession>A0A3D8WVG4</accession>
<evidence type="ECO:0000313" key="3">
    <source>
        <dbReference type="Proteomes" id="UP000256519"/>
    </source>
</evidence>
<organism evidence="2 3">
    <name type="scientific">Priestia megaterium</name>
    <name type="common">Bacillus megaterium</name>
    <dbReference type="NCBI Taxonomy" id="1404"/>
    <lineage>
        <taxon>Bacteria</taxon>
        <taxon>Bacillati</taxon>
        <taxon>Bacillota</taxon>
        <taxon>Bacilli</taxon>
        <taxon>Bacillales</taxon>
        <taxon>Bacillaceae</taxon>
        <taxon>Priestia</taxon>
    </lineage>
</organism>
<reference evidence="2 3" key="1">
    <citation type="journal article" date="2018" name="Appl. Environ. Microbiol.">
        <title>Antimicrobial susceptibility testing and tentative epidemiological cut-off values of five Bacillus species relevant for use as animal feed additives or for plant protection.</title>
        <authorList>
            <person name="Agerso Y."/>
            <person name="Stuer-Lauridsen B."/>
            <person name="Bjerre K."/>
            <person name="Jensen M.G."/>
            <person name="Johansen E."/>
            <person name="Bennedsen M."/>
            <person name="Brockmann E."/>
            <person name="Nielsen B."/>
        </authorList>
    </citation>
    <scope>NUCLEOTIDE SEQUENCE [LARGE SCALE GENOMIC DNA]</scope>
    <source>
        <strain evidence="2 3">CHCC20162</strain>
    </source>
</reference>
<dbReference type="RefSeq" id="WP_116077937.1">
    <property type="nucleotide sequence ID" value="NZ_CP187632.1"/>
</dbReference>
<comment type="caution">
    <text evidence="2">The sequence shown here is derived from an EMBL/GenBank/DDBJ whole genome shotgun (WGS) entry which is preliminary data.</text>
</comment>
<evidence type="ECO:0000259" key="1">
    <source>
        <dbReference type="Pfam" id="PF13255"/>
    </source>
</evidence>
<dbReference type="Pfam" id="PF13255">
    <property type="entry name" value="DUF4046"/>
    <property type="match status" value="2"/>
</dbReference>
<dbReference type="AlphaFoldDB" id="A0A3D8WVG4"/>
<dbReference type="EMBL" id="PQWM01000045">
    <property type="protein sequence ID" value="RDZ08191.1"/>
    <property type="molecule type" value="Genomic_DNA"/>
</dbReference>
<gene>
    <name evidence="2" type="ORF">C3744_26155</name>
</gene>
<name>A0A3D8WVG4_PRIMG</name>
<protein>
    <recommendedName>
        <fullName evidence="1">DUF4046 domain-containing protein</fullName>
    </recommendedName>
</protein>
<dbReference type="InterPro" id="IPR025119">
    <property type="entry name" value="DUF4046"/>
</dbReference>
<evidence type="ECO:0000313" key="2">
    <source>
        <dbReference type="EMBL" id="RDZ08191.1"/>
    </source>
</evidence>